<dbReference type="InterPro" id="IPR011995">
    <property type="entry name" value="OMPdecase_type-2"/>
</dbReference>
<gene>
    <name evidence="7" type="primary">pyrF</name>
    <name evidence="9" type="ORF">HMPREF9156_00227</name>
</gene>
<dbReference type="PROSITE" id="PS00156">
    <property type="entry name" value="OMPDECASE"/>
    <property type="match status" value="1"/>
</dbReference>
<evidence type="ECO:0000256" key="5">
    <source>
        <dbReference type="ARBA" id="ARBA00023239"/>
    </source>
</evidence>
<dbReference type="GO" id="GO:0044205">
    <property type="term" value="P:'de novo' UMP biosynthetic process"/>
    <property type="evidence" value="ECO:0007669"/>
    <property type="project" value="UniProtKB-UniRule"/>
</dbReference>
<comment type="pathway">
    <text evidence="1 7">Pyrimidine metabolism; UMP biosynthesis via de novo pathway; UMP from orotate: step 2/2.</text>
</comment>
<feature type="active site" description="Proton donor" evidence="7">
    <location>
        <position position="99"/>
    </location>
</feature>
<dbReference type="eggNOG" id="COG0284">
    <property type="taxonomic scope" value="Bacteria"/>
</dbReference>
<dbReference type="Proteomes" id="UP000006415">
    <property type="component" value="Unassembled WGS sequence"/>
</dbReference>
<proteinExistence type="inferred from homology"/>
<dbReference type="HOGENOM" id="CLU_060704_1_1_11"/>
<dbReference type="PANTHER" id="PTHR43375:SF1">
    <property type="entry name" value="OROTIDINE 5'-PHOSPHATE DECARBOXYLASE"/>
    <property type="match status" value="1"/>
</dbReference>
<accession>J0DGM8</accession>
<feature type="domain" description="Orotidine 5'-phosphate decarboxylase" evidence="8">
    <location>
        <begin position="14"/>
        <end position="290"/>
    </location>
</feature>
<dbReference type="GO" id="GO:0004590">
    <property type="term" value="F:orotidine-5'-phosphate decarboxylase activity"/>
    <property type="evidence" value="ECO:0007669"/>
    <property type="project" value="UniProtKB-UniRule"/>
</dbReference>
<evidence type="ECO:0000256" key="2">
    <source>
        <dbReference type="ARBA" id="ARBA00008847"/>
    </source>
</evidence>
<dbReference type="InterPro" id="IPR013785">
    <property type="entry name" value="Aldolase_TIM"/>
</dbReference>
<dbReference type="SUPFAM" id="SSF51366">
    <property type="entry name" value="Ribulose-phoshate binding barrel"/>
    <property type="match status" value="1"/>
</dbReference>
<comment type="catalytic activity">
    <reaction evidence="6 7">
        <text>orotidine 5'-phosphate + H(+) = UMP + CO2</text>
        <dbReference type="Rhea" id="RHEA:11596"/>
        <dbReference type="ChEBI" id="CHEBI:15378"/>
        <dbReference type="ChEBI" id="CHEBI:16526"/>
        <dbReference type="ChEBI" id="CHEBI:57538"/>
        <dbReference type="ChEBI" id="CHEBI:57865"/>
        <dbReference type="EC" id="4.1.1.23"/>
    </reaction>
</comment>
<dbReference type="OrthoDB" id="9808470at2"/>
<evidence type="ECO:0000256" key="4">
    <source>
        <dbReference type="ARBA" id="ARBA00022975"/>
    </source>
</evidence>
<dbReference type="AlphaFoldDB" id="J0DGM8"/>
<dbReference type="CDD" id="cd04725">
    <property type="entry name" value="OMP_decarboxylase_like"/>
    <property type="match status" value="1"/>
</dbReference>
<evidence type="ECO:0000256" key="3">
    <source>
        <dbReference type="ARBA" id="ARBA00022793"/>
    </source>
</evidence>
<comment type="caution">
    <text evidence="9">The sequence shown here is derived from an EMBL/GenBank/DDBJ whole genome shotgun (WGS) entry which is preliminary data.</text>
</comment>
<dbReference type="NCBIfam" id="TIGR02127">
    <property type="entry name" value="pyrF_sub2"/>
    <property type="match status" value="1"/>
</dbReference>
<comment type="similarity">
    <text evidence="2 7">Belongs to the OMP decarboxylase family. Type 2 subfamily.</text>
</comment>
<dbReference type="EC" id="4.1.1.23" evidence="7"/>
<dbReference type="EMBL" id="AGZS01000001">
    <property type="protein sequence ID" value="EJD65463.1"/>
    <property type="molecule type" value="Genomic_DNA"/>
</dbReference>
<reference evidence="9 10" key="1">
    <citation type="submission" date="2012-01" db="EMBL/GenBank/DDBJ databases">
        <title>The Genome Sequence of Scardovia wiggsiae F0424.</title>
        <authorList>
            <consortium name="The Broad Institute Genome Sequencing Platform"/>
            <person name="Earl A."/>
            <person name="Ward D."/>
            <person name="Feldgarden M."/>
            <person name="Gevers D."/>
            <person name="Izard J."/>
            <person name="Ganesan A."/>
            <person name="Baranova O.V."/>
            <person name="Blanton J.M."/>
            <person name="Tanner A.C."/>
            <person name="Mathney J."/>
            <person name="Dewhirst F.E."/>
            <person name="Young S.K."/>
            <person name="Zeng Q."/>
            <person name="Gargeya S."/>
            <person name="Fitzgerald M."/>
            <person name="Haas B."/>
            <person name="Abouelleil A."/>
            <person name="Alvarado L."/>
            <person name="Arachchi H.M."/>
            <person name="Berlin A."/>
            <person name="Chapman S.B."/>
            <person name="Gearin G."/>
            <person name="Goldberg J."/>
            <person name="Griggs A."/>
            <person name="Gujja S."/>
            <person name="Hansen M."/>
            <person name="Heiman D."/>
            <person name="Howarth C."/>
            <person name="Larimer J."/>
            <person name="Lui A."/>
            <person name="MacDonald P.J.P."/>
            <person name="McCowen C."/>
            <person name="Montmayeur A."/>
            <person name="Murphy C."/>
            <person name="Neiman D."/>
            <person name="Pearson M."/>
            <person name="Priest M."/>
            <person name="Roberts A."/>
            <person name="Saif S."/>
            <person name="Shea T."/>
            <person name="Sisk P."/>
            <person name="Stolte C."/>
            <person name="Sykes S."/>
            <person name="Wortman J."/>
            <person name="Nusbaum C."/>
            <person name="Birren B."/>
        </authorList>
    </citation>
    <scope>NUCLEOTIDE SEQUENCE [LARGE SCALE GENOMIC DNA]</scope>
    <source>
        <strain evidence="9 10">F0424</strain>
    </source>
</reference>
<evidence type="ECO:0000256" key="7">
    <source>
        <dbReference type="HAMAP-Rule" id="MF_01215"/>
    </source>
</evidence>
<dbReference type="InterPro" id="IPR011060">
    <property type="entry name" value="RibuloseP-bd_barrel"/>
</dbReference>
<dbReference type="Gene3D" id="3.20.20.70">
    <property type="entry name" value="Aldolase class I"/>
    <property type="match status" value="1"/>
</dbReference>
<keyword evidence="4 7" id="KW-0665">Pyrimidine biosynthesis</keyword>
<sequence>MDRLATAIEKMHSPCVVGLDPRPEVIPRQVLEDVSSAESLAEAYADFSRVIIDAVSDIVPAVKPQIAMYEALGPAGISAYCRTTRYAQERGLYVIGDIKRGDIGSTAQAYAAHLSGIPGISGQGADVWHEDAVTVNPYLGIDGIRPFIEAAERNDKDIFVLCRTSNPSSAQLQDLDIKDAKEAAGTADARIVQGPATVGMYVAGLIAQWGEEHCGASGYSRVGAVVGATHIQDAAGFRSRMPHTMFLVPGYGVQGGTAADAAALFNADGTGAVINSSRGIIAAWKKDPQYSPSLTRGQALDCAAASAHRAAAAMRADIIGSLKPGSMEAHTAVSHNHQKKGS</sequence>
<keyword evidence="5 7" id="KW-0456">Lyase</keyword>
<organism evidence="9 10">
    <name type="scientific">Scardovia wiggsiae F0424</name>
    <dbReference type="NCBI Taxonomy" id="857290"/>
    <lineage>
        <taxon>Bacteria</taxon>
        <taxon>Bacillati</taxon>
        <taxon>Actinomycetota</taxon>
        <taxon>Actinomycetes</taxon>
        <taxon>Bifidobacteriales</taxon>
        <taxon>Bifidobacteriaceae</taxon>
        <taxon>Scardovia</taxon>
    </lineage>
</organism>
<evidence type="ECO:0000259" key="8">
    <source>
        <dbReference type="SMART" id="SM00934"/>
    </source>
</evidence>
<evidence type="ECO:0000313" key="10">
    <source>
        <dbReference type="Proteomes" id="UP000006415"/>
    </source>
</evidence>
<dbReference type="InterPro" id="IPR018089">
    <property type="entry name" value="OMPdecase_AS"/>
</dbReference>
<dbReference type="PANTHER" id="PTHR43375">
    <property type="entry name" value="OROTIDINE 5'-PHOSPHATE DECARBOXYLASE"/>
    <property type="match status" value="1"/>
</dbReference>
<dbReference type="SMART" id="SM00934">
    <property type="entry name" value="OMPdecase"/>
    <property type="match status" value="1"/>
</dbReference>
<evidence type="ECO:0000256" key="6">
    <source>
        <dbReference type="ARBA" id="ARBA00049157"/>
    </source>
</evidence>
<dbReference type="Pfam" id="PF00215">
    <property type="entry name" value="OMPdecase"/>
    <property type="match status" value="1"/>
</dbReference>
<evidence type="ECO:0000256" key="1">
    <source>
        <dbReference type="ARBA" id="ARBA00004861"/>
    </source>
</evidence>
<dbReference type="GO" id="GO:0006207">
    <property type="term" value="P:'de novo' pyrimidine nucleobase biosynthetic process"/>
    <property type="evidence" value="ECO:0007669"/>
    <property type="project" value="InterPro"/>
</dbReference>
<protein>
    <recommendedName>
        <fullName evidence="7">Orotidine 5'-phosphate decarboxylase</fullName>
        <ecNumber evidence="7">4.1.1.23</ecNumber>
    </recommendedName>
    <alternativeName>
        <fullName evidence="7">OMP decarboxylase</fullName>
        <shortName evidence="7">OMPDCase</shortName>
        <shortName evidence="7">OMPdecase</shortName>
    </alternativeName>
</protein>
<name>J0DGM8_9BIFI</name>
<evidence type="ECO:0000313" key="9">
    <source>
        <dbReference type="EMBL" id="EJD65463.1"/>
    </source>
</evidence>
<dbReference type="UniPathway" id="UPA00070">
    <property type="reaction ID" value="UER00120"/>
</dbReference>
<dbReference type="InterPro" id="IPR001754">
    <property type="entry name" value="OMPdeCOase_dom"/>
</dbReference>
<dbReference type="RefSeq" id="WP_007147295.1">
    <property type="nucleotide sequence ID" value="NZ_AKCI01000001.1"/>
</dbReference>
<dbReference type="HAMAP" id="MF_01215">
    <property type="entry name" value="OMPdecase_type2"/>
    <property type="match status" value="1"/>
</dbReference>
<dbReference type="STRING" id="857290.HMPREF9156_00227"/>
<keyword evidence="3 7" id="KW-0210">Decarboxylase</keyword>
<keyword evidence="10" id="KW-1185">Reference proteome</keyword>